<evidence type="ECO:0000313" key="3">
    <source>
        <dbReference type="Proteomes" id="UP000554482"/>
    </source>
</evidence>
<dbReference type="EMBL" id="JABWDY010025886">
    <property type="protein sequence ID" value="KAF5189147.1"/>
    <property type="molecule type" value="Genomic_DNA"/>
</dbReference>
<keyword evidence="3" id="KW-1185">Reference proteome</keyword>
<feature type="non-terminal residue" evidence="2">
    <location>
        <position position="1"/>
    </location>
</feature>
<evidence type="ECO:0000313" key="2">
    <source>
        <dbReference type="EMBL" id="KAF5189147.1"/>
    </source>
</evidence>
<proteinExistence type="predicted"/>
<comment type="caution">
    <text evidence="2">The sequence shown here is derived from an EMBL/GenBank/DDBJ whole genome shotgun (WGS) entry which is preliminary data.</text>
</comment>
<sequence>SASSEGVVNAAPTDIGHVGSSSVPTGDSSSRKRKVPEPEVQVGVSSARENEDVGGDNAGQPPVDKDINRDEPTDAPPSPFAVPIFSPSFIVDDRRVTIEDSAWNDPPIAYMMTQHTTLPNDRKVMKNMSDQDLKAHLICLTAQIKD</sequence>
<dbReference type="Proteomes" id="UP000554482">
    <property type="component" value="Unassembled WGS sequence"/>
</dbReference>
<protein>
    <submittedName>
        <fullName evidence="2">Uncharacterized protein</fullName>
    </submittedName>
</protein>
<organism evidence="2 3">
    <name type="scientific">Thalictrum thalictroides</name>
    <name type="common">Rue-anemone</name>
    <name type="synonym">Anemone thalictroides</name>
    <dbReference type="NCBI Taxonomy" id="46969"/>
    <lineage>
        <taxon>Eukaryota</taxon>
        <taxon>Viridiplantae</taxon>
        <taxon>Streptophyta</taxon>
        <taxon>Embryophyta</taxon>
        <taxon>Tracheophyta</taxon>
        <taxon>Spermatophyta</taxon>
        <taxon>Magnoliopsida</taxon>
        <taxon>Ranunculales</taxon>
        <taxon>Ranunculaceae</taxon>
        <taxon>Thalictroideae</taxon>
        <taxon>Thalictrum</taxon>
    </lineage>
</organism>
<dbReference type="AlphaFoldDB" id="A0A7J6VWS2"/>
<feature type="non-terminal residue" evidence="2">
    <location>
        <position position="146"/>
    </location>
</feature>
<evidence type="ECO:0000256" key="1">
    <source>
        <dbReference type="SAM" id="MobiDB-lite"/>
    </source>
</evidence>
<name>A0A7J6VWS2_THATH</name>
<feature type="compositionally biased region" description="Low complexity" evidence="1">
    <location>
        <begin position="18"/>
        <end position="28"/>
    </location>
</feature>
<reference evidence="2 3" key="1">
    <citation type="submission" date="2020-06" db="EMBL/GenBank/DDBJ databases">
        <title>Transcriptomic and genomic resources for Thalictrum thalictroides and T. hernandezii: Facilitating candidate gene discovery in an emerging model plant lineage.</title>
        <authorList>
            <person name="Arias T."/>
            <person name="Riano-Pachon D.M."/>
            <person name="Di Stilio V.S."/>
        </authorList>
    </citation>
    <scope>NUCLEOTIDE SEQUENCE [LARGE SCALE GENOMIC DNA]</scope>
    <source>
        <strain evidence="3">cv. WT478/WT964</strain>
        <tissue evidence="2">Leaves</tissue>
    </source>
</reference>
<feature type="region of interest" description="Disordered" evidence="1">
    <location>
        <begin position="1"/>
        <end position="83"/>
    </location>
</feature>
<feature type="compositionally biased region" description="Basic and acidic residues" evidence="1">
    <location>
        <begin position="63"/>
        <end position="72"/>
    </location>
</feature>
<accession>A0A7J6VWS2</accession>
<gene>
    <name evidence="2" type="ORF">FRX31_021266</name>
</gene>